<evidence type="ECO:0008006" key="3">
    <source>
        <dbReference type="Google" id="ProtNLM"/>
    </source>
</evidence>
<name>A0A2B4S119_STYPI</name>
<sequence length="919" mass="105045">MDTPKTSNSTRSLVAKAIDCPAKEFGGGVKTVGELGSPQKFLYWQFPNWRTNNKTIMVPPAYKPTEPGYTISKDGKYADEDDVNIRGRQGEKLMYDRLQKAGQTKNIGMFVIHGFNLIEITRWNKKCESEDSVPELDNIPKTGESDFIIFHHEKGVILFEVKNLKKSDKELLESSHRDAEINKAKDQLDRTRQVVEAFAVVNNSSNEQSDRLETPPVMMVIVLPSTKRGSPHLHVNETSFMYEEDLASLESFSKWWSDNIESRPSMASPPEANRAYELALSRILAVRHLGPVTESEYTANISYTLDTFKHLENLAGRRFRRIKEGENPHLFRWCKYMMSQDNLPVAKVAEREAFDTLKSVNVIASEANLLKALNKHLSDKRFLLGSRMALEDRKIFQYLWTVYIIDIDSIARFMNRVTDAKKKQVIINKGKTLTDLGLANTDDVTKLNELSQLLDKSQSGFLEGGCCTNLDIQLCENLAGGNVRILALPGKRPWAPVFTMDQLAVFEGPKKQLIIGGPGSGKTELMKAKALILAQKVPPGKKILYLIQGEKQRVFPKVMRKFFKDNKVMKYVHVLTVEFKGENREAFENQQAQLKWETYSHVFIDELWIGSKIRYEMQQDGKMDSIDELTIPKQALVSVEGYVWMSSVFDFREEFFPKISEEKIRDRLNLQRLEGKKNLLYGELNTPSLLDTLAKRGGIISRIKHPLRGVNNIVKLLQDYSTLYLERSFPYGVENMLNHNVDGQEISWIAVHSERNNVSTERTQQAEHLPVDRDDLTMLMYNKCVQFIKQVLWFNQDLRPSLLMTTSKSQLKLQLDPGDILVVNFIARYQSKHNLAQVVCLLNSKSRKDSEYIDGAEWPMVIVLLTPELLLSDGNGGFEPVRNYDPYIAMFRAQAKLVVISDSWRSSQDFLNSVKKKPS</sequence>
<comment type="caution">
    <text evidence="1">The sequence shown here is derived from an EMBL/GenBank/DDBJ whole genome shotgun (WGS) entry which is preliminary data.</text>
</comment>
<accession>A0A2B4S119</accession>
<reference evidence="2" key="1">
    <citation type="journal article" date="2017" name="bioRxiv">
        <title>Comparative analysis of the genomes of Stylophora pistillata and Acropora digitifera provides evidence for extensive differences between species of corals.</title>
        <authorList>
            <person name="Voolstra C.R."/>
            <person name="Li Y."/>
            <person name="Liew Y.J."/>
            <person name="Baumgarten S."/>
            <person name="Zoccola D."/>
            <person name="Flot J.-F."/>
            <person name="Tambutte S."/>
            <person name="Allemand D."/>
            <person name="Aranda M."/>
        </authorList>
    </citation>
    <scope>NUCLEOTIDE SEQUENCE [LARGE SCALE GENOMIC DNA]</scope>
</reference>
<protein>
    <recommendedName>
        <fullName evidence="3">NERD domain-containing protein</fullName>
    </recommendedName>
</protein>
<dbReference type="AlphaFoldDB" id="A0A2B4S119"/>
<organism evidence="1 2">
    <name type="scientific">Stylophora pistillata</name>
    <name type="common">Smooth cauliflower coral</name>
    <dbReference type="NCBI Taxonomy" id="50429"/>
    <lineage>
        <taxon>Eukaryota</taxon>
        <taxon>Metazoa</taxon>
        <taxon>Cnidaria</taxon>
        <taxon>Anthozoa</taxon>
        <taxon>Hexacorallia</taxon>
        <taxon>Scleractinia</taxon>
        <taxon>Astrocoeniina</taxon>
        <taxon>Pocilloporidae</taxon>
        <taxon>Stylophora</taxon>
    </lineage>
</organism>
<dbReference type="EMBL" id="LSMT01000245">
    <property type="protein sequence ID" value="PFX22258.1"/>
    <property type="molecule type" value="Genomic_DNA"/>
</dbReference>
<evidence type="ECO:0000313" key="2">
    <source>
        <dbReference type="Proteomes" id="UP000225706"/>
    </source>
</evidence>
<dbReference type="InterPro" id="IPR027417">
    <property type="entry name" value="P-loop_NTPase"/>
</dbReference>
<gene>
    <name evidence="1" type="ORF">AWC38_SpisGene13217</name>
</gene>
<proteinExistence type="predicted"/>
<dbReference type="OrthoDB" id="5964143at2759"/>
<evidence type="ECO:0000313" key="1">
    <source>
        <dbReference type="EMBL" id="PFX22258.1"/>
    </source>
</evidence>
<keyword evidence="2" id="KW-1185">Reference proteome</keyword>
<dbReference type="Proteomes" id="UP000225706">
    <property type="component" value="Unassembled WGS sequence"/>
</dbReference>
<dbReference type="SUPFAM" id="SSF52540">
    <property type="entry name" value="P-loop containing nucleoside triphosphate hydrolases"/>
    <property type="match status" value="2"/>
</dbReference>